<dbReference type="EMBL" id="CP019650">
    <property type="protein sequence ID" value="AQQ66804.1"/>
    <property type="molecule type" value="Genomic_DNA"/>
</dbReference>
<dbReference type="AlphaFoldDB" id="A0A1Q2M271"/>
<dbReference type="NCBIfam" id="NF040521">
    <property type="entry name" value="C45_proenzyme"/>
    <property type="match status" value="1"/>
</dbReference>
<sequence length="381" mass="42613">MNLLNQSGAGKLYEKNGFLIPVLSGGSHDMGVQYGALMVDAMQKTWDVLIKPQLDSGILMQEEMQRWARRAYISCSTRNRQWYDGVAQGSSWPTENVCMLDQVMEYGIFQSKCHSFAGCTSILSWGKHSANGNMYIGRNMDWSETFNEFPQVLTVRKPTDGSYRFAALGWPGMYCPFTVINEHGVYLDVHDGTSMGGSVVYVERPSILNELTDMMSEAHTLSSLVTRLNGILISTSMILSIGDEHRGASMECSSLGGNRLRSPDDHSLVVVNSFMGEHWGLGKRETVSNSLRRFANMTERLKENTGAVDADKVRELMDLRLFNDDGTFAANGGSTKPIKQDADLTTHQMVTDVAQRTLWLKVPVPDYFSDWTAIDLKQLWN</sequence>
<evidence type="ECO:0000313" key="1">
    <source>
        <dbReference type="EMBL" id="AQQ66804.1"/>
    </source>
</evidence>
<dbReference type="eggNOG" id="COG4927">
    <property type="taxonomic scope" value="Bacteria"/>
</dbReference>
<dbReference type="Proteomes" id="UP000188219">
    <property type="component" value="Chromosome"/>
</dbReference>
<organism evidence="1 2">
    <name type="scientific">Microbulbifer agarilyticus</name>
    <dbReference type="NCBI Taxonomy" id="260552"/>
    <lineage>
        <taxon>Bacteria</taxon>
        <taxon>Pseudomonadati</taxon>
        <taxon>Pseudomonadota</taxon>
        <taxon>Gammaproteobacteria</taxon>
        <taxon>Cellvibrionales</taxon>
        <taxon>Microbulbiferaceae</taxon>
        <taxon>Microbulbifer</taxon>
    </lineage>
</organism>
<dbReference type="KEGG" id="maga:Mag101_03465"/>
<dbReference type="STRING" id="260552.Mag101_03465"/>
<evidence type="ECO:0000313" key="2">
    <source>
        <dbReference type="Proteomes" id="UP000188219"/>
    </source>
</evidence>
<proteinExistence type="predicted"/>
<name>A0A1Q2M271_9GAMM</name>
<accession>A0A1Q2M271</accession>
<reference evidence="1" key="1">
    <citation type="submission" date="2017-02" db="EMBL/GenBank/DDBJ databases">
        <title>Genome of Microbulbifer agarilyticus GP101.</title>
        <authorList>
            <person name="Jung J."/>
            <person name="Bae S.S."/>
            <person name="Baek K."/>
        </authorList>
    </citation>
    <scope>NUCLEOTIDE SEQUENCE [LARGE SCALE GENOMIC DNA]</scope>
    <source>
        <strain evidence="1">GP101</strain>
    </source>
</reference>
<dbReference type="RefSeq" id="WP_077400836.1">
    <property type="nucleotide sequence ID" value="NZ_CP019650.1"/>
</dbReference>
<dbReference type="InterPro" id="IPR047794">
    <property type="entry name" value="C45_proenzyme-like"/>
</dbReference>
<dbReference type="Gene3D" id="3.60.60.10">
    <property type="entry name" value="Penicillin V Acylase, Chain A"/>
    <property type="match status" value="1"/>
</dbReference>
<dbReference type="OrthoDB" id="8617387at2"/>
<dbReference type="PANTHER" id="PTHR35190:SF2">
    <property type="entry name" value="PROTEIN DCD1B"/>
    <property type="match status" value="1"/>
</dbReference>
<dbReference type="InterPro" id="IPR047803">
    <property type="entry name" value="DCD1A/B-like"/>
</dbReference>
<keyword evidence="2" id="KW-1185">Reference proteome</keyword>
<dbReference type="PANTHER" id="PTHR35190">
    <property type="entry name" value="PROTEIN DCD1B"/>
    <property type="match status" value="1"/>
</dbReference>
<protein>
    <submittedName>
        <fullName evidence="1">Uncharacterized protein</fullName>
    </submittedName>
</protein>
<gene>
    <name evidence="1" type="ORF">Mag101_03465</name>
</gene>